<feature type="domain" description="Response regulatory" evidence="4">
    <location>
        <begin position="17"/>
        <end position="131"/>
    </location>
</feature>
<dbReference type="Proteomes" id="UP000318065">
    <property type="component" value="Chromosome"/>
</dbReference>
<dbReference type="Gene3D" id="3.40.50.2300">
    <property type="match status" value="1"/>
</dbReference>
<dbReference type="InterPro" id="IPR001932">
    <property type="entry name" value="PPM-type_phosphatase-like_dom"/>
</dbReference>
<dbReference type="InterPro" id="IPR001789">
    <property type="entry name" value="Sig_transdc_resp-reg_receiver"/>
</dbReference>
<dbReference type="InterPro" id="IPR011006">
    <property type="entry name" value="CheY-like_superfamily"/>
</dbReference>
<dbReference type="SUPFAM" id="SSF52172">
    <property type="entry name" value="CheY-like"/>
    <property type="match status" value="1"/>
</dbReference>
<evidence type="ECO:0000256" key="1">
    <source>
        <dbReference type="ARBA" id="ARBA00022801"/>
    </source>
</evidence>
<name>A0A510HJ18_9ACTN</name>
<dbReference type="PANTHER" id="PTHR43156">
    <property type="entry name" value="STAGE II SPORULATION PROTEIN E-RELATED"/>
    <property type="match status" value="1"/>
</dbReference>
<reference evidence="5" key="1">
    <citation type="journal article" date="2019" name="Microbiol. Resour. Announc.">
        <title>Complete Genome Sequence of Rubrobacter xylanophilus Strain AA3-22, Isolated from Arima Onsen in Japan.</title>
        <authorList>
            <person name="Tomariguchi N."/>
            <person name="Miyazaki K."/>
        </authorList>
    </citation>
    <scope>NUCLEOTIDE SEQUENCE [LARGE SCALE GENOMIC DNA]</scope>
    <source>
        <strain evidence="5">AA3-22</strain>
    </source>
</reference>
<dbReference type="Pfam" id="PF07228">
    <property type="entry name" value="SpoIIE"/>
    <property type="match status" value="1"/>
</dbReference>
<evidence type="ECO:0000256" key="3">
    <source>
        <dbReference type="SAM" id="Coils"/>
    </source>
</evidence>
<gene>
    <name evidence="5" type="ORF">RxyAA322_18500</name>
</gene>
<dbReference type="SMART" id="SM00331">
    <property type="entry name" value="PP2C_SIG"/>
    <property type="match status" value="1"/>
</dbReference>
<dbReference type="Pfam" id="PF00072">
    <property type="entry name" value="Response_reg"/>
    <property type="match status" value="1"/>
</dbReference>
<dbReference type="AlphaFoldDB" id="A0A510HJ18"/>
<dbReference type="GO" id="GO:0016791">
    <property type="term" value="F:phosphatase activity"/>
    <property type="evidence" value="ECO:0007669"/>
    <property type="project" value="TreeGrafter"/>
</dbReference>
<evidence type="ECO:0000313" key="6">
    <source>
        <dbReference type="Proteomes" id="UP000318065"/>
    </source>
</evidence>
<feature type="coiled-coil region" evidence="3">
    <location>
        <begin position="133"/>
        <end position="167"/>
    </location>
</feature>
<protein>
    <recommendedName>
        <fullName evidence="4">Response regulatory domain-containing protein</fullName>
    </recommendedName>
</protein>
<organism evidence="5 6">
    <name type="scientific">Rubrobacter xylanophilus</name>
    <dbReference type="NCBI Taxonomy" id="49319"/>
    <lineage>
        <taxon>Bacteria</taxon>
        <taxon>Bacillati</taxon>
        <taxon>Actinomycetota</taxon>
        <taxon>Rubrobacteria</taxon>
        <taxon>Rubrobacterales</taxon>
        <taxon>Rubrobacteraceae</taxon>
        <taxon>Rubrobacter</taxon>
    </lineage>
</organism>
<dbReference type="PROSITE" id="PS50110">
    <property type="entry name" value="RESPONSE_REGULATORY"/>
    <property type="match status" value="1"/>
</dbReference>
<evidence type="ECO:0000256" key="2">
    <source>
        <dbReference type="PROSITE-ProRule" id="PRU00169"/>
    </source>
</evidence>
<feature type="modified residue" description="4-aspartylphosphate" evidence="2">
    <location>
        <position position="66"/>
    </location>
</feature>
<sequence>MAEAAAEYKPGEAPVRRLLVVDDDPVSNRLMQRRLEKLGYEVFSAADGRKALGMIPQTAPDVLLLDVSMPGMGGLEVLEWVRERGLDVAVIMMTAYGTEEVAVEALRRGADDYLRKPLQQAEFEAVLERTVERLRLERQNRALRRQLDEKRRQLEAELSRAARVQAELLPVGAPELAGFELEARCIPAREIGGDFYGWLRPDPRTLTLTLGDVMGKGMPAALLMATARAVLRALSRQNPPERALNLAARALEDDLLRSGSFVTLFHAQLDLPSGTLSYVDAGHGHAFVRRADGSTGRLPGGGVPLGTVPGYAYREGTLRLGRGDTLVVYSDGLAEARPGSLLAAGELSESLAGASGAREMLERLVRIADTGQPLSDDLTVLVLHREG</sequence>
<dbReference type="InterPro" id="IPR052016">
    <property type="entry name" value="Bact_Sigma-Reg"/>
</dbReference>
<accession>A0A510HJ18</accession>
<dbReference type="CDD" id="cd00156">
    <property type="entry name" value="REC"/>
    <property type="match status" value="1"/>
</dbReference>
<dbReference type="Gene3D" id="3.60.40.10">
    <property type="entry name" value="PPM-type phosphatase domain"/>
    <property type="match status" value="1"/>
</dbReference>
<dbReference type="RefSeq" id="WP_143528007.1">
    <property type="nucleotide sequence ID" value="NZ_AP019791.1"/>
</dbReference>
<dbReference type="OrthoDB" id="3197131at2"/>
<dbReference type="EMBL" id="AP019791">
    <property type="protein sequence ID" value="BBL79996.1"/>
    <property type="molecule type" value="Genomic_DNA"/>
</dbReference>
<evidence type="ECO:0000313" key="5">
    <source>
        <dbReference type="EMBL" id="BBL79996.1"/>
    </source>
</evidence>
<keyword evidence="6" id="KW-1185">Reference proteome</keyword>
<dbReference type="SMART" id="SM00448">
    <property type="entry name" value="REC"/>
    <property type="match status" value="1"/>
</dbReference>
<keyword evidence="2" id="KW-0597">Phosphoprotein</keyword>
<dbReference type="GO" id="GO:0000160">
    <property type="term" value="P:phosphorelay signal transduction system"/>
    <property type="evidence" value="ECO:0007669"/>
    <property type="project" value="InterPro"/>
</dbReference>
<proteinExistence type="predicted"/>
<dbReference type="PANTHER" id="PTHR43156:SF2">
    <property type="entry name" value="STAGE II SPORULATION PROTEIN E"/>
    <property type="match status" value="1"/>
</dbReference>
<keyword evidence="1" id="KW-0378">Hydrolase</keyword>
<evidence type="ECO:0000259" key="4">
    <source>
        <dbReference type="PROSITE" id="PS50110"/>
    </source>
</evidence>
<keyword evidence="3" id="KW-0175">Coiled coil</keyword>
<dbReference type="SUPFAM" id="SSF81606">
    <property type="entry name" value="PP2C-like"/>
    <property type="match status" value="1"/>
</dbReference>
<dbReference type="InterPro" id="IPR036457">
    <property type="entry name" value="PPM-type-like_dom_sf"/>
</dbReference>